<evidence type="ECO:0000256" key="10">
    <source>
        <dbReference type="PROSITE-ProRule" id="PRU10057"/>
    </source>
</evidence>
<dbReference type="Pfam" id="PF00553">
    <property type="entry name" value="CBM_2"/>
    <property type="match status" value="1"/>
</dbReference>
<evidence type="ECO:0000256" key="1">
    <source>
        <dbReference type="ARBA" id="ARBA00000966"/>
    </source>
</evidence>
<dbReference type="InterPro" id="IPR008965">
    <property type="entry name" value="CBM2/CBM3_carb-bd_dom_sf"/>
</dbReference>
<dbReference type="EMBL" id="JAVDVX010000012">
    <property type="protein sequence ID" value="MDR7092172.1"/>
    <property type="molecule type" value="Genomic_DNA"/>
</dbReference>
<feature type="region of interest" description="Disordered" evidence="11">
    <location>
        <begin position="801"/>
        <end position="825"/>
    </location>
</feature>
<dbReference type="Gene3D" id="2.60.120.260">
    <property type="entry name" value="Galactose-binding domain-like"/>
    <property type="match status" value="1"/>
</dbReference>
<feature type="region of interest" description="Disordered" evidence="11">
    <location>
        <begin position="930"/>
        <end position="981"/>
    </location>
</feature>
<dbReference type="InterPro" id="IPR017853">
    <property type="entry name" value="GH"/>
</dbReference>
<feature type="active site" description="Proton donor" evidence="10">
    <location>
        <position position="1114"/>
    </location>
</feature>
<feature type="compositionally biased region" description="Low complexity" evidence="11">
    <location>
        <begin position="803"/>
        <end position="825"/>
    </location>
</feature>
<evidence type="ECO:0000256" key="11">
    <source>
        <dbReference type="SAM" id="MobiDB-lite"/>
    </source>
</evidence>
<keyword evidence="7" id="KW-0119">Carbohydrate metabolism</keyword>
<dbReference type="SUPFAM" id="SSF51445">
    <property type="entry name" value="(Trans)glycosidases"/>
    <property type="match status" value="2"/>
</dbReference>
<keyword evidence="8" id="KW-0326">Glycosidase</keyword>
<dbReference type="PROSITE" id="PS00656">
    <property type="entry name" value="GLYCOSYL_HYDROL_F6_2"/>
    <property type="match status" value="1"/>
</dbReference>
<dbReference type="PROSITE" id="PS50022">
    <property type="entry name" value="FA58C_3"/>
    <property type="match status" value="1"/>
</dbReference>
<evidence type="ECO:0000256" key="5">
    <source>
        <dbReference type="ARBA" id="ARBA00023001"/>
    </source>
</evidence>
<dbReference type="EC" id="3.2.1.4" evidence="2"/>
<dbReference type="SUPFAM" id="SSF49384">
    <property type="entry name" value="Carbohydrate-binding domain"/>
    <property type="match status" value="1"/>
</dbReference>
<keyword evidence="16" id="KW-1185">Reference proteome</keyword>
<dbReference type="InterPro" id="IPR018087">
    <property type="entry name" value="Glyco_hydro_5_CS"/>
</dbReference>
<dbReference type="Pfam" id="PF00150">
    <property type="entry name" value="Cellulase"/>
    <property type="match status" value="2"/>
</dbReference>
<dbReference type="InterPro" id="IPR001524">
    <property type="entry name" value="Glyco_hydro_6_CS"/>
</dbReference>
<keyword evidence="3 12" id="KW-0732">Signal</keyword>
<dbReference type="PRINTS" id="PR00733">
    <property type="entry name" value="GLHYDRLASE6"/>
</dbReference>
<dbReference type="Gene3D" id="3.20.20.40">
    <property type="entry name" value="1, 4-beta cellobiohydrolase"/>
    <property type="match status" value="1"/>
</dbReference>
<dbReference type="PANTHER" id="PTHR34876:SF4">
    <property type="entry name" value="1,4-BETA-D-GLUCAN CELLOBIOHYDROLASE C-RELATED"/>
    <property type="match status" value="1"/>
</dbReference>
<evidence type="ECO:0000256" key="3">
    <source>
        <dbReference type="ARBA" id="ARBA00022729"/>
    </source>
</evidence>
<feature type="domain" description="F5/8 type C" evidence="13">
    <location>
        <begin position="328"/>
        <end position="469"/>
    </location>
</feature>
<evidence type="ECO:0000259" key="13">
    <source>
        <dbReference type="PROSITE" id="PS50022"/>
    </source>
</evidence>
<comment type="catalytic activity">
    <reaction evidence="1">
        <text>Endohydrolysis of (1-&gt;4)-beta-D-glucosidic linkages in cellulose, lichenin and cereal beta-D-glucans.</text>
        <dbReference type="EC" id="3.2.1.4"/>
    </reaction>
</comment>
<keyword evidence="6" id="KW-1015">Disulfide bond</keyword>
<evidence type="ECO:0000256" key="7">
    <source>
        <dbReference type="ARBA" id="ARBA00023277"/>
    </source>
</evidence>
<evidence type="ECO:0000256" key="9">
    <source>
        <dbReference type="ARBA" id="ARBA00023326"/>
    </source>
</evidence>
<organism evidence="15 16">
    <name type="scientific">Cellvibrio fibrivorans</name>
    <dbReference type="NCBI Taxonomy" id="126350"/>
    <lineage>
        <taxon>Bacteria</taxon>
        <taxon>Pseudomonadati</taxon>
        <taxon>Pseudomonadota</taxon>
        <taxon>Gammaproteobacteria</taxon>
        <taxon>Cellvibrionales</taxon>
        <taxon>Cellvibrionaceae</taxon>
        <taxon>Cellvibrio</taxon>
    </lineage>
</organism>
<protein>
    <recommendedName>
        <fullName evidence="2">cellulase</fullName>
        <ecNumber evidence="2">3.2.1.4</ecNumber>
    </recommendedName>
</protein>
<feature type="chain" id="PRO_5046707070" description="cellulase" evidence="12">
    <location>
        <begin position="26"/>
        <end position="1399"/>
    </location>
</feature>
<keyword evidence="4" id="KW-0378">Hydrolase</keyword>
<evidence type="ECO:0000259" key="14">
    <source>
        <dbReference type="PROSITE" id="PS51173"/>
    </source>
</evidence>
<evidence type="ECO:0000256" key="6">
    <source>
        <dbReference type="ARBA" id="ARBA00023157"/>
    </source>
</evidence>
<dbReference type="SUPFAM" id="SSF51989">
    <property type="entry name" value="Glycosyl hydrolases family 6, cellulases"/>
    <property type="match status" value="1"/>
</dbReference>
<dbReference type="Proteomes" id="UP001253595">
    <property type="component" value="Unassembled WGS sequence"/>
</dbReference>
<dbReference type="InterPro" id="IPR012291">
    <property type="entry name" value="CBM2_carb-bd_dom_sf"/>
</dbReference>
<dbReference type="RefSeq" id="WP_310076229.1">
    <property type="nucleotide sequence ID" value="NZ_JAVDVX010000012.1"/>
</dbReference>
<gene>
    <name evidence="15" type="ORF">J2X05_004213</name>
</gene>
<dbReference type="InterPro" id="IPR036434">
    <property type="entry name" value="Beta_cellobiohydrolase_sf"/>
</dbReference>
<keyword evidence="9" id="KW-0624">Polysaccharide degradation</keyword>
<sequence length="1399" mass="149121">MHKQFAKWFPASVLALSLCSPAALAGFSVQGGKLAEGNGVPFVMRGVNHAHVWYKDTTPQALRDIAATGSNTVRIVLANGTGGLGGRVGGAEVAQVIQWCKDNKLIAVLEVHDATGYGDGGNAENPLNTVNYWLSSDIRSALNNQEDYVIINIANEPLGNNRAGEWTSLQTQSIQRMRQAGIKHTIMVDAPNWGQDWSNTMRNNATSVFNADSERNTVFSVHMYESYGNSSAVQSYLQDFKNKNLPVVVGEFGADHKGANVDEDAIMAVSQQLGFGYLGWSWSGNNAETKSLDIVNNFNVNSLSSWGNRLINGTNGIKQTSKLATIFGGQSSSSSASSTVPNIAFGKPASASSFEGAGYEAAKAFDNNGATRWASALTAGTASLSVDLGAYYDITGLRLSWEAAYASGYNIQISSDNVNWTNLFSKTNGSGGVENISITGQGRYLRINMTTKANPAWGYSLWDIAIFGTGANGFSSSAPSSISSSKSSSSSSITNATGRLVSQNGRLRTLNGRLVNERGQAFQLRGMSTHGLHWYPQFVNSSSFKWLRDDWNSNVVRLAMYTKEGGYLDNPAVLDTLWKGIDAAIANDLYVIVDWHILSDGNPLTHKEQAKTFFQRVTAKYGNIPNIIYEIANEPNGVDWESSIKPYANEVIPVIRAGAPDAFVIVGTAVWSQRLDQVVASPLTFNNVAYALHFYACSPEHQEPLRAIVRAAADAKLPIVSTEWGNSEYTGNGSICPDQTNIWLNLLDSYGISWVNWSLSDKNETSAALRAGASGTGGWSSAQLSDSGNFVRNRLRSYGVNVPSSSSSSSISSSLPPSSSSSSIISTSPLTCVVTQTGSWQGGYQLDVKVTNTGAAVQNWTVYLNYPQTAAITNSWNATLTGSGTNRVTATNVSYNGNLGSGASTTFGLTGNTSGALILPSCSGQPVVVTSSSRPSSSVAPSSRSSVVPSSSSVTTTSSSIPSTSSSIAPSSRSSSSVSSVAPGVRLDNPFVGAQWYRDPVWSDKAQAEPGGSKISGYNTAVWMDRIGAIAPTDGSWGLRDHLDAALDQNANVIQVVVYDLPNRDCHALASNGELKQGAEGSNRYRTEYIDALAAIFADPKYRDLRIIAIIEPDSLPNLVTNLSTPACQQAADATHGYVANTRYTLSKLYAIPNVYSYVDIGHSGWLGWSENFGKAVTLIGDAIKGATGGVNSIAGFVSNTSGYTPLYEPFLDSLANSAFPGGGSQTRQAKFYEWNPHFSEVSFVQAWRSAMISAGFPSSIGMLVDTSRNGWGGTNRPTARSTSSTLDSFVDQSRIDRRAHRGNWCNQPGGVGERPQVAPLAGIDAYVWVKPPGESDGAASLALSYDPQDPAKGFDRNCDPTFTNAAGTTTGALANAPVAGRWFKEGFQVLLNNAYPPL</sequence>
<feature type="domain" description="CBM2" evidence="14">
    <location>
        <begin position="816"/>
        <end position="933"/>
    </location>
</feature>
<name>A0ABU1V3Z3_9GAMM</name>
<evidence type="ECO:0000256" key="4">
    <source>
        <dbReference type="ARBA" id="ARBA00022801"/>
    </source>
</evidence>
<comment type="caution">
    <text evidence="15">The sequence shown here is derived from an EMBL/GenBank/DDBJ whole genome shotgun (WGS) entry which is preliminary data.</text>
</comment>
<dbReference type="SMART" id="SM00637">
    <property type="entry name" value="CBD_II"/>
    <property type="match status" value="1"/>
</dbReference>
<dbReference type="Pfam" id="PF01341">
    <property type="entry name" value="Glyco_hydro_6"/>
    <property type="match status" value="1"/>
</dbReference>
<keyword evidence="5" id="KW-0136">Cellulose degradation</keyword>
<dbReference type="InterPro" id="IPR000421">
    <property type="entry name" value="FA58C"/>
</dbReference>
<dbReference type="PROSITE" id="PS00659">
    <property type="entry name" value="GLYCOSYL_HYDROL_F5"/>
    <property type="match status" value="2"/>
</dbReference>
<dbReference type="Pfam" id="PF00754">
    <property type="entry name" value="F5_F8_type_C"/>
    <property type="match status" value="1"/>
</dbReference>
<reference evidence="15 16" key="1">
    <citation type="submission" date="2023-07" db="EMBL/GenBank/DDBJ databases">
        <title>Sorghum-associated microbial communities from plants grown in Nebraska, USA.</title>
        <authorList>
            <person name="Schachtman D."/>
        </authorList>
    </citation>
    <scope>NUCLEOTIDE SEQUENCE [LARGE SCALE GENOMIC DNA]</scope>
    <source>
        <strain evidence="15 16">BE190</strain>
    </source>
</reference>
<dbReference type="InterPro" id="IPR001919">
    <property type="entry name" value="CBD2"/>
</dbReference>
<evidence type="ECO:0000256" key="12">
    <source>
        <dbReference type="SAM" id="SignalP"/>
    </source>
</evidence>
<dbReference type="InterPro" id="IPR016288">
    <property type="entry name" value="Beta_cellobiohydrolase"/>
</dbReference>
<dbReference type="Gene3D" id="2.60.40.290">
    <property type="match status" value="1"/>
</dbReference>
<dbReference type="InterPro" id="IPR008979">
    <property type="entry name" value="Galactose-bd-like_sf"/>
</dbReference>
<dbReference type="PROSITE" id="PS51173">
    <property type="entry name" value="CBM2"/>
    <property type="match status" value="1"/>
</dbReference>
<evidence type="ECO:0000313" key="16">
    <source>
        <dbReference type="Proteomes" id="UP001253595"/>
    </source>
</evidence>
<dbReference type="PANTHER" id="PTHR34876">
    <property type="match status" value="1"/>
</dbReference>
<evidence type="ECO:0000256" key="8">
    <source>
        <dbReference type="ARBA" id="ARBA00023295"/>
    </source>
</evidence>
<dbReference type="Gene3D" id="3.20.20.80">
    <property type="entry name" value="Glycosidases"/>
    <property type="match status" value="2"/>
</dbReference>
<dbReference type="InterPro" id="IPR001547">
    <property type="entry name" value="Glyco_hydro_5"/>
</dbReference>
<dbReference type="SUPFAM" id="SSF49785">
    <property type="entry name" value="Galactose-binding domain-like"/>
    <property type="match status" value="1"/>
</dbReference>
<accession>A0ABU1V3Z3</accession>
<feature type="signal peptide" evidence="12">
    <location>
        <begin position="1"/>
        <end position="25"/>
    </location>
</feature>
<evidence type="ECO:0000256" key="2">
    <source>
        <dbReference type="ARBA" id="ARBA00012601"/>
    </source>
</evidence>
<proteinExistence type="predicted"/>
<evidence type="ECO:0000313" key="15">
    <source>
        <dbReference type="EMBL" id="MDR7092172.1"/>
    </source>
</evidence>